<name>A0ABU1ZPJ3_9BURK</name>
<dbReference type="EMBL" id="JAVDXO010000006">
    <property type="protein sequence ID" value="MDR7307453.1"/>
    <property type="molecule type" value="Genomic_DNA"/>
</dbReference>
<proteinExistence type="predicted"/>
<comment type="caution">
    <text evidence="1">The sequence shown here is derived from an EMBL/GenBank/DDBJ whole genome shotgun (WGS) entry which is preliminary data.</text>
</comment>
<evidence type="ECO:0000313" key="1">
    <source>
        <dbReference type="EMBL" id="MDR7307453.1"/>
    </source>
</evidence>
<organism evidence="1 2">
    <name type="scientific">Rhodoferax saidenbachensis</name>
    <dbReference type="NCBI Taxonomy" id="1484693"/>
    <lineage>
        <taxon>Bacteria</taxon>
        <taxon>Pseudomonadati</taxon>
        <taxon>Pseudomonadota</taxon>
        <taxon>Betaproteobacteria</taxon>
        <taxon>Burkholderiales</taxon>
        <taxon>Comamonadaceae</taxon>
        <taxon>Rhodoferax</taxon>
    </lineage>
</organism>
<dbReference type="Proteomes" id="UP001268089">
    <property type="component" value="Unassembled WGS sequence"/>
</dbReference>
<reference evidence="1 2" key="1">
    <citation type="submission" date="2023-07" db="EMBL/GenBank/DDBJ databases">
        <title>Sorghum-associated microbial communities from plants grown in Nebraska, USA.</title>
        <authorList>
            <person name="Schachtman D."/>
        </authorList>
    </citation>
    <scope>NUCLEOTIDE SEQUENCE [LARGE SCALE GENOMIC DNA]</scope>
    <source>
        <strain evidence="1 2">BE308</strain>
    </source>
</reference>
<accession>A0ABU1ZPJ3</accession>
<protein>
    <submittedName>
        <fullName evidence="1">Uncharacterized protein</fullName>
    </submittedName>
</protein>
<gene>
    <name evidence="1" type="ORF">J2X15_002740</name>
</gene>
<sequence>MQWANYLSSTGLYDIVEIESNLRDSADSRRYRV</sequence>
<evidence type="ECO:0000313" key="2">
    <source>
        <dbReference type="Proteomes" id="UP001268089"/>
    </source>
</evidence>
<keyword evidence="2" id="KW-1185">Reference proteome</keyword>